<dbReference type="Proteomes" id="UP000028715">
    <property type="component" value="Unassembled WGS sequence"/>
</dbReference>
<sequence>MADLDKTELTLEQRAFQAAKTLLQKYQNPHDLKLEENSNLEDSYTILITLLYTEKLDEEEQLAIVSIIDEMKLLDGNR</sequence>
<comment type="caution">
    <text evidence="1">The sequence shown here is derived from an EMBL/GenBank/DDBJ whole genome shotgun (WGS) entry which is preliminary data.</text>
</comment>
<reference evidence="1 2" key="1">
    <citation type="submission" date="2014-07" db="EMBL/GenBank/DDBJ databases">
        <title>Genome of Flavobacterium reichenbachii LMG 25512.</title>
        <authorList>
            <person name="Stropko S.J."/>
            <person name="Pipes S.E."/>
            <person name="Newman J.D."/>
        </authorList>
    </citation>
    <scope>NUCLEOTIDE SEQUENCE [LARGE SCALE GENOMIC DNA]</scope>
    <source>
        <strain evidence="1 2">LMG 25512</strain>
    </source>
</reference>
<dbReference type="EMBL" id="JPRL01000001">
    <property type="protein sequence ID" value="KFF04285.1"/>
    <property type="molecule type" value="Genomic_DNA"/>
</dbReference>
<name>A0A085ZIM1_9FLAO</name>
<dbReference type="RefSeq" id="WP_035680335.1">
    <property type="nucleotide sequence ID" value="NZ_JPRL01000001.1"/>
</dbReference>
<protein>
    <submittedName>
        <fullName evidence="1">Uncharacterized protein</fullName>
    </submittedName>
</protein>
<dbReference type="AlphaFoldDB" id="A0A085ZIM1"/>
<evidence type="ECO:0000313" key="1">
    <source>
        <dbReference type="EMBL" id="KFF04285.1"/>
    </source>
</evidence>
<keyword evidence="2" id="KW-1185">Reference proteome</keyword>
<dbReference type="OrthoDB" id="1373840at2"/>
<organism evidence="1 2">
    <name type="scientific">Flavobacterium reichenbachii</name>
    <dbReference type="NCBI Taxonomy" id="362418"/>
    <lineage>
        <taxon>Bacteria</taxon>
        <taxon>Pseudomonadati</taxon>
        <taxon>Bacteroidota</taxon>
        <taxon>Flavobacteriia</taxon>
        <taxon>Flavobacteriales</taxon>
        <taxon>Flavobacteriaceae</taxon>
        <taxon>Flavobacterium</taxon>
    </lineage>
</organism>
<gene>
    <name evidence="1" type="ORF">IW19_01530</name>
</gene>
<dbReference type="STRING" id="362418.IW19_01530"/>
<accession>A0A085ZIM1</accession>
<proteinExistence type="predicted"/>
<evidence type="ECO:0000313" key="2">
    <source>
        <dbReference type="Proteomes" id="UP000028715"/>
    </source>
</evidence>